<reference evidence="2" key="1">
    <citation type="submission" date="2021-02" db="EMBL/GenBank/DDBJ databases">
        <authorList>
            <person name="Nowell W R."/>
        </authorList>
    </citation>
    <scope>NUCLEOTIDE SEQUENCE</scope>
</reference>
<evidence type="ECO:0000313" key="3">
    <source>
        <dbReference type="Proteomes" id="UP000663869"/>
    </source>
</evidence>
<evidence type="ECO:0000259" key="1">
    <source>
        <dbReference type="PROSITE" id="PS50181"/>
    </source>
</evidence>
<comment type="caution">
    <text evidence="2">The sequence shown here is derived from an EMBL/GenBank/DDBJ whole genome shotgun (WGS) entry which is preliminary data.</text>
</comment>
<dbReference type="PROSITE" id="PS50181">
    <property type="entry name" value="FBOX"/>
    <property type="match status" value="1"/>
</dbReference>
<proteinExistence type="predicted"/>
<protein>
    <recommendedName>
        <fullName evidence="1">F-box domain-containing protein</fullName>
    </recommendedName>
</protein>
<name>A0A818FL10_9BILA</name>
<feature type="domain" description="F-box" evidence="1">
    <location>
        <begin position="2"/>
        <end position="40"/>
    </location>
</feature>
<sequence length="577" mass="68236">MTSQIESLPNEILRHIFYHLSWSDMLTSLWSLNIRFNSLVCSILSRSDQTSNSGILITRGLSYNKYYSILFPLIINSLSLSSSIQRIHFDETNSISCDLIYEWLFNEKKIFHFPNLKSFILTQCGSIEPAVLCLSYLIEHQLDELTLTFDQEMILQFSYEKQCSRMISDTETERQIAMMGQLLCKIFSAQCQLKTLRLDISNVFKSGRTHQCLESKPYLSSDSTQHELQSYCMTLRYLYIRLNQTCFLENLIEHAPNLEQLSVEFHYLLKFGSCETSNVEILKQSNENWFNKSYVFNWPNIDKLSFRLHPSLYLFLQEFNDLSPNIRCIKVYKNQRKDFDDSDLLMSLNSLSEMKQYKKVDMAFRNVTKIQFGTWFDRHSARVDEPIDRNEVREKVLAHLISMTVQLKYLLVEQFEWLLHVVQYTSYELRTNALSSVRYAEFCLPSCHYGFDKANHIGKHLVPFISTYMPRLQTLRLWRPDDFPWTSIRPDNGIRCTNVSPLIQWIKSLETSESIAQHVNVFQQDLCQLVERLKEFTFLDIYGTINYEKVQAYRLMIQTCFPHSRNDVKVSRFRLWF</sequence>
<organism evidence="2 3">
    <name type="scientific">Rotaria socialis</name>
    <dbReference type="NCBI Taxonomy" id="392032"/>
    <lineage>
        <taxon>Eukaryota</taxon>
        <taxon>Metazoa</taxon>
        <taxon>Spiralia</taxon>
        <taxon>Gnathifera</taxon>
        <taxon>Rotifera</taxon>
        <taxon>Eurotatoria</taxon>
        <taxon>Bdelloidea</taxon>
        <taxon>Philodinida</taxon>
        <taxon>Philodinidae</taxon>
        <taxon>Rotaria</taxon>
    </lineage>
</organism>
<accession>A0A818FL10</accession>
<gene>
    <name evidence="2" type="ORF">FME351_LOCUS15105</name>
</gene>
<dbReference type="AlphaFoldDB" id="A0A818FL10"/>
<dbReference type="EMBL" id="CAJNYU010001871">
    <property type="protein sequence ID" value="CAF3475060.1"/>
    <property type="molecule type" value="Genomic_DNA"/>
</dbReference>
<evidence type="ECO:0000313" key="2">
    <source>
        <dbReference type="EMBL" id="CAF3475060.1"/>
    </source>
</evidence>
<dbReference type="InterPro" id="IPR001810">
    <property type="entry name" value="F-box_dom"/>
</dbReference>
<dbReference type="Proteomes" id="UP000663869">
    <property type="component" value="Unassembled WGS sequence"/>
</dbReference>